<reference evidence="1 2" key="1">
    <citation type="journal article" date="2018" name="Front. Plant Sci.">
        <title>Red Clover (Trifolium pratense) and Zigzag Clover (T. medium) - A Picture of Genomic Similarities and Differences.</title>
        <authorList>
            <person name="Dluhosova J."/>
            <person name="Istvanek J."/>
            <person name="Nedelnik J."/>
            <person name="Repkova J."/>
        </authorList>
    </citation>
    <scope>NUCLEOTIDE SEQUENCE [LARGE SCALE GENOMIC DNA]</scope>
    <source>
        <strain evidence="2">cv. 10/8</strain>
        <tissue evidence="1">Leaf</tissue>
    </source>
</reference>
<dbReference type="Pfam" id="PF08284">
    <property type="entry name" value="RVP_2"/>
    <property type="match status" value="1"/>
</dbReference>
<sequence length="149" mass="16930">ECTQCLPRKLPPKQKDPGTFTVPCYFGNVKEIALCDLDSSISLMPLSFAKKWKIGKIDTTDTMEIVLADQSILRPTAIIKDVLVKIKNLIFPVDFVIIDIEEDVDVPIILGRPFLATSRAVIDMEKEELTLRMGDKEQLIRIQKGKRDW</sequence>
<dbReference type="Proteomes" id="UP000265520">
    <property type="component" value="Unassembled WGS sequence"/>
</dbReference>
<comment type="caution">
    <text evidence="1">The sequence shown here is derived from an EMBL/GenBank/DDBJ whole genome shotgun (WGS) entry which is preliminary data.</text>
</comment>
<keyword evidence="2" id="KW-1185">Reference proteome</keyword>
<dbReference type="PANTHER" id="PTHR33067">
    <property type="entry name" value="RNA-DIRECTED DNA POLYMERASE-RELATED"/>
    <property type="match status" value="1"/>
</dbReference>
<accession>A0A392QDV2</accession>
<dbReference type="CDD" id="cd00303">
    <property type="entry name" value="retropepsin_like"/>
    <property type="match status" value="1"/>
</dbReference>
<dbReference type="PANTHER" id="PTHR33067:SF9">
    <property type="entry name" value="RNA-DIRECTED DNA POLYMERASE"/>
    <property type="match status" value="1"/>
</dbReference>
<name>A0A392QDV2_9FABA</name>
<protein>
    <submittedName>
        <fullName evidence="1">Uncharacterized protein</fullName>
    </submittedName>
</protein>
<feature type="non-terminal residue" evidence="1">
    <location>
        <position position="1"/>
    </location>
</feature>
<evidence type="ECO:0000313" key="2">
    <source>
        <dbReference type="Proteomes" id="UP000265520"/>
    </source>
</evidence>
<dbReference type="EMBL" id="LXQA010128242">
    <property type="protein sequence ID" value="MCI22032.1"/>
    <property type="molecule type" value="Genomic_DNA"/>
</dbReference>
<dbReference type="Gene3D" id="2.40.70.10">
    <property type="entry name" value="Acid Proteases"/>
    <property type="match status" value="1"/>
</dbReference>
<evidence type="ECO:0000313" key="1">
    <source>
        <dbReference type="EMBL" id="MCI22032.1"/>
    </source>
</evidence>
<organism evidence="1 2">
    <name type="scientific">Trifolium medium</name>
    <dbReference type="NCBI Taxonomy" id="97028"/>
    <lineage>
        <taxon>Eukaryota</taxon>
        <taxon>Viridiplantae</taxon>
        <taxon>Streptophyta</taxon>
        <taxon>Embryophyta</taxon>
        <taxon>Tracheophyta</taxon>
        <taxon>Spermatophyta</taxon>
        <taxon>Magnoliopsida</taxon>
        <taxon>eudicotyledons</taxon>
        <taxon>Gunneridae</taxon>
        <taxon>Pentapetalae</taxon>
        <taxon>rosids</taxon>
        <taxon>fabids</taxon>
        <taxon>Fabales</taxon>
        <taxon>Fabaceae</taxon>
        <taxon>Papilionoideae</taxon>
        <taxon>50 kb inversion clade</taxon>
        <taxon>NPAAA clade</taxon>
        <taxon>Hologalegina</taxon>
        <taxon>IRL clade</taxon>
        <taxon>Trifolieae</taxon>
        <taxon>Trifolium</taxon>
    </lineage>
</organism>
<proteinExistence type="predicted"/>
<dbReference type="InterPro" id="IPR021109">
    <property type="entry name" value="Peptidase_aspartic_dom_sf"/>
</dbReference>
<dbReference type="AlphaFoldDB" id="A0A392QDV2"/>